<gene>
    <name evidence="1" type="ORF">ALEPTO_LOCUS11070</name>
</gene>
<sequence length="126" mass="14697">MKCDRCGLDKSSDSFKSVNSNKHNILKTCIDCRNQISTNNKRKKNENRNKIIRTNQENAIAPENLVDFIFNALLEDYNPDYLFEQKVFIILDPLLHIVDTNLEDQVDKEVAQHIIKLISKADKFSW</sequence>
<keyword evidence="2" id="KW-1185">Reference proteome</keyword>
<proteinExistence type="predicted"/>
<name>A0A9N9HJG4_9GLOM</name>
<evidence type="ECO:0000313" key="2">
    <source>
        <dbReference type="Proteomes" id="UP000789508"/>
    </source>
</evidence>
<dbReference type="OrthoDB" id="2436843at2759"/>
<organism evidence="1 2">
    <name type="scientific">Ambispora leptoticha</name>
    <dbReference type="NCBI Taxonomy" id="144679"/>
    <lineage>
        <taxon>Eukaryota</taxon>
        <taxon>Fungi</taxon>
        <taxon>Fungi incertae sedis</taxon>
        <taxon>Mucoromycota</taxon>
        <taxon>Glomeromycotina</taxon>
        <taxon>Glomeromycetes</taxon>
        <taxon>Archaeosporales</taxon>
        <taxon>Ambisporaceae</taxon>
        <taxon>Ambispora</taxon>
    </lineage>
</organism>
<dbReference type="Proteomes" id="UP000789508">
    <property type="component" value="Unassembled WGS sequence"/>
</dbReference>
<feature type="non-terminal residue" evidence="1">
    <location>
        <position position="126"/>
    </location>
</feature>
<reference evidence="1" key="1">
    <citation type="submission" date="2021-06" db="EMBL/GenBank/DDBJ databases">
        <authorList>
            <person name="Kallberg Y."/>
            <person name="Tangrot J."/>
            <person name="Rosling A."/>
        </authorList>
    </citation>
    <scope>NUCLEOTIDE SEQUENCE</scope>
    <source>
        <strain evidence="1">FL130A</strain>
    </source>
</reference>
<dbReference type="AlphaFoldDB" id="A0A9N9HJG4"/>
<protein>
    <submittedName>
        <fullName evidence="1">12900_t:CDS:1</fullName>
    </submittedName>
</protein>
<dbReference type="EMBL" id="CAJVPS010015584">
    <property type="protein sequence ID" value="CAG8686986.1"/>
    <property type="molecule type" value="Genomic_DNA"/>
</dbReference>
<accession>A0A9N9HJG4</accession>
<comment type="caution">
    <text evidence="1">The sequence shown here is derived from an EMBL/GenBank/DDBJ whole genome shotgun (WGS) entry which is preliminary data.</text>
</comment>
<evidence type="ECO:0000313" key="1">
    <source>
        <dbReference type="EMBL" id="CAG8686986.1"/>
    </source>
</evidence>